<dbReference type="InterPro" id="IPR058163">
    <property type="entry name" value="LysR-type_TF_proteobact-type"/>
</dbReference>
<name>A0A1N7A6L7_9RHOO</name>
<dbReference type="InterPro" id="IPR036390">
    <property type="entry name" value="WH_DNA-bd_sf"/>
</dbReference>
<dbReference type="RefSeq" id="WP_076603543.1">
    <property type="nucleotide sequence ID" value="NZ_FTMD01000013.1"/>
</dbReference>
<dbReference type="SUPFAM" id="SSF53850">
    <property type="entry name" value="Periplasmic binding protein-like II"/>
    <property type="match status" value="1"/>
</dbReference>
<dbReference type="FunFam" id="1.10.10.10:FF:000001">
    <property type="entry name" value="LysR family transcriptional regulator"/>
    <property type="match status" value="1"/>
</dbReference>
<protein>
    <submittedName>
        <fullName evidence="6">DNA-binding transcriptional regulator, LysR family</fullName>
    </submittedName>
</protein>
<dbReference type="Gene3D" id="3.40.190.10">
    <property type="entry name" value="Periplasmic binding protein-like II"/>
    <property type="match status" value="2"/>
</dbReference>
<evidence type="ECO:0000259" key="5">
    <source>
        <dbReference type="PROSITE" id="PS50931"/>
    </source>
</evidence>
<evidence type="ECO:0000256" key="3">
    <source>
        <dbReference type="ARBA" id="ARBA00023125"/>
    </source>
</evidence>
<dbReference type="SUPFAM" id="SSF46785">
    <property type="entry name" value="Winged helix' DNA-binding domain"/>
    <property type="match status" value="1"/>
</dbReference>
<dbReference type="STRING" id="34027.SAMN05421829_113115"/>
<evidence type="ECO:0000256" key="1">
    <source>
        <dbReference type="ARBA" id="ARBA00009437"/>
    </source>
</evidence>
<dbReference type="InterPro" id="IPR000847">
    <property type="entry name" value="LysR_HTH_N"/>
</dbReference>
<dbReference type="PRINTS" id="PR00039">
    <property type="entry name" value="HTHLYSR"/>
</dbReference>
<gene>
    <name evidence="6" type="ORF">SAMN05421829_113115</name>
</gene>
<dbReference type="Pfam" id="PF00126">
    <property type="entry name" value="HTH_1"/>
    <property type="match status" value="1"/>
</dbReference>
<keyword evidence="7" id="KW-1185">Reference proteome</keyword>
<dbReference type="PANTHER" id="PTHR30537:SF79">
    <property type="entry name" value="TRANSCRIPTIONAL REGULATOR-RELATED"/>
    <property type="match status" value="1"/>
</dbReference>
<evidence type="ECO:0000256" key="4">
    <source>
        <dbReference type="ARBA" id="ARBA00023163"/>
    </source>
</evidence>
<dbReference type="GO" id="GO:0043565">
    <property type="term" value="F:sequence-specific DNA binding"/>
    <property type="evidence" value="ECO:0007669"/>
    <property type="project" value="TreeGrafter"/>
</dbReference>
<organism evidence="6 7">
    <name type="scientific">Aromatoleum tolulyticum</name>
    <dbReference type="NCBI Taxonomy" id="34027"/>
    <lineage>
        <taxon>Bacteria</taxon>
        <taxon>Pseudomonadati</taxon>
        <taxon>Pseudomonadota</taxon>
        <taxon>Betaproteobacteria</taxon>
        <taxon>Rhodocyclales</taxon>
        <taxon>Rhodocyclaceae</taxon>
        <taxon>Aromatoleum</taxon>
    </lineage>
</organism>
<proteinExistence type="inferred from homology"/>
<dbReference type="Gene3D" id="1.10.10.10">
    <property type="entry name" value="Winged helix-like DNA-binding domain superfamily/Winged helix DNA-binding domain"/>
    <property type="match status" value="1"/>
</dbReference>
<dbReference type="AlphaFoldDB" id="A0A1N7A6L7"/>
<dbReference type="PANTHER" id="PTHR30537">
    <property type="entry name" value="HTH-TYPE TRANSCRIPTIONAL REGULATOR"/>
    <property type="match status" value="1"/>
</dbReference>
<feature type="domain" description="HTH lysR-type" evidence="5">
    <location>
        <begin position="9"/>
        <end position="66"/>
    </location>
</feature>
<dbReference type="PROSITE" id="PS50931">
    <property type="entry name" value="HTH_LYSR"/>
    <property type="match status" value="1"/>
</dbReference>
<dbReference type="GO" id="GO:0006351">
    <property type="term" value="P:DNA-templated transcription"/>
    <property type="evidence" value="ECO:0007669"/>
    <property type="project" value="TreeGrafter"/>
</dbReference>
<dbReference type="Pfam" id="PF03466">
    <property type="entry name" value="LysR_substrate"/>
    <property type="match status" value="1"/>
</dbReference>
<keyword evidence="3 6" id="KW-0238">DNA-binding</keyword>
<keyword evidence="2" id="KW-0805">Transcription regulation</keyword>
<dbReference type="Proteomes" id="UP000186819">
    <property type="component" value="Unassembled WGS sequence"/>
</dbReference>
<dbReference type="EMBL" id="FTMD01000013">
    <property type="protein sequence ID" value="SIR34780.1"/>
    <property type="molecule type" value="Genomic_DNA"/>
</dbReference>
<keyword evidence="4" id="KW-0804">Transcription</keyword>
<dbReference type="InterPro" id="IPR005119">
    <property type="entry name" value="LysR_subst-bd"/>
</dbReference>
<evidence type="ECO:0000256" key="2">
    <source>
        <dbReference type="ARBA" id="ARBA00023015"/>
    </source>
</evidence>
<dbReference type="GO" id="GO:0003700">
    <property type="term" value="F:DNA-binding transcription factor activity"/>
    <property type="evidence" value="ECO:0007669"/>
    <property type="project" value="InterPro"/>
</dbReference>
<reference evidence="7" key="1">
    <citation type="submission" date="2017-01" db="EMBL/GenBank/DDBJ databases">
        <authorList>
            <person name="Varghese N."/>
            <person name="Submissions S."/>
        </authorList>
    </citation>
    <scope>NUCLEOTIDE SEQUENCE [LARGE SCALE GENOMIC DNA]</scope>
    <source>
        <strain evidence="7">ATCC 51758</strain>
    </source>
</reference>
<evidence type="ECO:0000313" key="7">
    <source>
        <dbReference type="Proteomes" id="UP000186819"/>
    </source>
</evidence>
<evidence type="ECO:0000313" key="6">
    <source>
        <dbReference type="EMBL" id="SIR34780.1"/>
    </source>
</evidence>
<accession>A0A1N7A6L7</accession>
<comment type="similarity">
    <text evidence="1">Belongs to the LysR transcriptional regulatory family.</text>
</comment>
<dbReference type="InterPro" id="IPR036388">
    <property type="entry name" value="WH-like_DNA-bd_sf"/>
</dbReference>
<sequence>MSAPLRHVPPMHALAAFEAAARLGGFAQAAEELCVTPSAVSHRIRQLETQLGTVLFERASGGVRPTTAGRLYLDSVREAFDKLAQAGAVLRPERERLRVSLPPTFARQLLMARLPEYLRAHPEVELEAHLSIPLQDVTAEAADVEVRWGRGDYPERVVRKLFDDTMVPLAAPSWVAAHAPAGMAELAGLELLRSPLLPWRPCFLAAGLDWGEPERGAVFNDLGMLMEIAAAGLGAAVGTRRLSAAWVETGRLVPLFGVSAPAPFTYYAVTTPAQSKRAVVQEFIDWLAAAFP</sequence>